<dbReference type="InterPro" id="IPR032675">
    <property type="entry name" value="LRR_dom_sf"/>
</dbReference>
<feature type="domain" description="Disease resistance N-terminal" evidence="8">
    <location>
        <begin position="11"/>
        <end position="91"/>
    </location>
</feature>
<dbReference type="InterPro" id="IPR036388">
    <property type="entry name" value="WH-like_DNA-bd_sf"/>
</dbReference>
<dbReference type="InterPro" id="IPR042197">
    <property type="entry name" value="Apaf_helical"/>
</dbReference>
<dbReference type="GO" id="GO:0051707">
    <property type="term" value="P:response to other organism"/>
    <property type="evidence" value="ECO:0007669"/>
    <property type="project" value="UniProtKB-ARBA"/>
</dbReference>
<dbReference type="InterPro" id="IPR002182">
    <property type="entry name" value="NB-ARC"/>
</dbReference>
<dbReference type="InterPro" id="IPR041118">
    <property type="entry name" value="Rx_N"/>
</dbReference>
<evidence type="ECO:0000256" key="5">
    <source>
        <dbReference type="ARBA" id="ARBA00022840"/>
    </source>
</evidence>
<dbReference type="SUPFAM" id="SSF52540">
    <property type="entry name" value="P-loop containing nucleoside triphosphate hydrolases"/>
    <property type="match status" value="1"/>
</dbReference>
<dbReference type="Gene3D" id="3.40.50.300">
    <property type="entry name" value="P-loop containing nucleotide triphosphate hydrolases"/>
    <property type="match status" value="1"/>
</dbReference>
<dbReference type="GO" id="GO:0006952">
    <property type="term" value="P:defense response"/>
    <property type="evidence" value="ECO:0007669"/>
    <property type="project" value="UniProtKB-KW"/>
</dbReference>
<dbReference type="OrthoDB" id="5279713at2759"/>
<dbReference type="GO" id="GO:0043531">
    <property type="term" value="F:ADP binding"/>
    <property type="evidence" value="ECO:0007669"/>
    <property type="project" value="InterPro"/>
</dbReference>
<keyword evidence="2" id="KW-0677">Repeat</keyword>
<keyword evidence="12" id="KW-1185">Reference proteome</keyword>
<keyword evidence="4" id="KW-0611">Plant defense</keyword>
<keyword evidence="6" id="KW-0175">Coiled coil</keyword>
<organism evidence="11 12">
    <name type="scientific">Rhamnella rubrinervis</name>
    <dbReference type="NCBI Taxonomy" id="2594499"/>
    <lineage>
        <taxon>Eukaryota</taxon>
        <taxon>Viridiplantae</taxon>
        <taxon>Streptophyta</taxon>
        <taxon>Embryophyta</taxon>
        <taxon>Tracheophyta</taxon>
        <taxon>Spermatophyta</taxon>
        <taxon>Magnoliopsida</taxon>
        <taxon>eudicotyledons</taxon>
        <taxon>Gunneridae</taxon>
        <taxon>Pentapetalae</taxon>
        <taxon>rosids</taxon>
        <taxon>fabids</taxon>
        <taxon>Rosales</taxon>
        <taxon>Rhamnaceae</taxon>
        <taxon>rhamnoid group</taxon>
        <taxon>Rhamneae</taxon>
        <taxon>Rhamnella</taxon>
    </lineage>
</organism>
<evidence type="ECO:0000313" key="11">
    <source>
        <dbReference type="EMBL" id="KAF3450292.1"/>
    </source>
</evidence>
<dbReference type="InterPro" id="IPR058922">
    <property type="entry name" value="WHD_DRP"/>
</dbReference>
<dbReference type="Pfam" id="PF25019">
    <property type="entry name" value="LRR_R13L1-DRL21"/>
    <property type="match status" value="1"/>
</dbReference>
<dbReference type="AlphaFoldDB" id="A0A8K0MLE5"/>
<dbReference type="Pfam" id="PF18052">
    <property type="entry name" value="Rx_N"/>
    <property type="match status" value="1"/>
</dbReference>
<dbReference type="Pfam" id="PF23559">
    <property type="entry name" value="WHD_DRP"/>
    <property type="match status" value="1"/>
</dbReference>
<evidence type="ECO:0000256" key="3">
    <source>
        <dbReference type="ARBA" id="ARBA00022741"/>
    </source>
</evidence>
<dbReference type="Pfam" id="PF00931">
    <property type="entry name" value="NB-ARC"/>
    <property type="match status" value="1"/>
</dbReference>
<dbReference type="Gene3D" id="1.10.8.430">
    <property type="entry name" value="Helical domain of apoptotic protease-activating factors"/>
    <property type="match status" value="1"/>
</dbReference>
<dbReference type="PANTHER" id="PTHR36766">
    <property type="entry name" value="PLANT BROAD-SPECTRUM MILDEW RESISTANCE PROTEIN RPW8"/>
    <property type="match status" value="1"/>
</dbReference>
<feature type="domain" description="Disease resistance protein winged helix" evidence="9">
    <location>
        <begin position="440"/>
        <end position="510"/>
    </location>
</feature>
<keyword evidence="3" id="KW-0547">Nucleotide-binding</keyword>
<comment type="caution">
    <text evidence="11">The sequence shown here is derived from an EMBL/GenBank/DDBJ whole genome shotgun (WGS) entry which is preliminary data.</text>
</comment>
<keyword evidence="1" id="KW-0433">Leucine-rich repeat</keyword>
<dbReference type="SUPFAM" id="SSF52058">
    <property type="entry name" value="L domain-like"/>
    <property type="match status" value="1"/>
</dbReference>
<reference evidence="11" key="1">
    <citation type="submission" date="2020-03" db="EMBL/GenBank/DDBJ databases">
        <title>A high-quality chromosome-level genome assembly of a woody plant with both climbing and erect habits, Rhamnella rubrinervis.</title>
        <authorList>
            <person name="Lu Z."/>
            <person name="Yang Y."/>
            <person name="Zhu X."/>
            <person name="Sun Y."/>
        </authorList>
    </citation>
    <scope>NUCLEOTIDE SEQUENCE</scope>
    <source>
        <strain evidence="11">BYM</strain>
        <tissue evidence="11">Leaf</tissue>
    </source>
</reference>
<evidence type="ECO:0000313" key="12">
    <source>
        <dbReference type="Proteomes" id="UP000796880"/>
    </source>
</evidence>
<dbReference type="InterPro" id="IPR056789">
    <property type="entry name" value="LRR_R13L1-DRL21"/>
</dbReference>
<gene>
    <name evidence="11" type="ORF">FNV43_RR06372</name>
</gene>
<evidence type="ECO:0000256" key="2">
    <source>
        <dbReference type="ARBA" id="ARBA00022737"/>
    </source>
</evidence>
<dbReference type="GO" id="GO:0005524">
    <property type="term" value="F:ATP binding"/>
    <property type="evidence" value="ECO:0007669"/>
    <property type="project" value="UniProtKB-KW"/>
</dbReference>
<sequence length="950" mass="108017">MADALISVLLDPLVSITTEFLIQEVKLKGVKEDVSSLQSKLVAIKDVLEGAEKKQLEDPRVRRWLDQLRDVSYDIDNVLDKWNTEILTSEIQKQNAPAPASALKKKVCFPLPSSCFCLSQPKKVGILHEVARKIKKLNETLERIAQEKSNYSLETTQVVPNKRRETTSLVDVSEVYGRDTDKDDLISKLLCDTSGHGGKVPVIIPIVGMGGIGKTTLAQFAFNDEKVLANFDERVWVCVSEPFDEIGIAKAILPALKVDLKDLHTLQALLLSIRKSVEGKKFLLVLDDVWTEDREVWERFIQPFRSGAVGSRILITTRKLTVATIMDVPKSMIYNLQLLSEEHCWSIFSQLAFFERNGEERQQLEEIGWKIANKCKGLPLQAKTLGGLMRFKETKKDWEDVLSDKIWESHDEKIKHFAPFLLSYYDLPPLEKRCFSYCSVFPKDYAFRRDELIEMWMSQGYLGSDENPENRGQNCFKNLIMQSFFQDFEKDEDDGSIVGCKMHDIMHDLAQFLTKNECSTMKVDEENTQPHIVGKVRHLTLLFTTDRLEFPTSMLNEGNLHSLFIFNSNWSASALRLPHQTSGPLRYLRTLNMRKCQISRLPGQLVGQLRHLRYLDLSDNSTLEELPDKVCDLCCYELKGLPKGIGRLTQLRTLDMVVIPENNPEEYVSLGDLEKMNHLQLGSAAEIIGCGNLKSLSEAEKLAGLMKRGNQVRLTLQFYPFVFDEMVSKEDDDFQILEALQPRPNLKSLHIGGYRGASLSPKWMTSLHNLTRLGVWGCEVFDTFPPLGRLPSLEELWVDGNRELRKIGGEVMGIITTTSSTSTSSRISSSDDDINVAKGGGRGGGVHHFISFPKLKKISFGRMRGWEEWEGCESATNMPCLNSLTIAECHSLKSLPEFLKETPLQHLDISECRILFESFEREWAHISHVSNIQINRLYVKRDGNWIEDES</sequence>
<dbReference type="Gene3D" id="3.80.10.10">
    <property type="entry name" value="Ribonuclease Inhibitor"/>
    <property type="match status" value="2"/>
</dbReference>
<protein>
    <recommendedName>
        <fullName evidence="13">Disease resistance protein RGA3</fullName>
    </recommendedName>
</protein>
<evidence type="ECO:0000259" key="9">
    <source>
        <dbReference type="Pfam" id="PF23559"/>
    </source>
</evidence>
<name>A0A8K0MLE5_9ROSA</name>
<dbReference type="CDD" id="cd14798">
    <property type="entry name" value="RX-CC_like"/>
    <property type="match status" value="1"/>
</dbReference>
<accession>A0A8K0MLE5</accession>
<dbReference type="Gene3D" id="1.20.5.4130">
    <property type="match status" value="1"/>
</dbReference>
<feature type="coiled-coil region" evidence="6">
    <location>
        <begin position="127"/>
        <end position="154"/>
    </location>
</feature>
<evidence type="ECO:0000256" key="4">
    <source>
        <dbReference type="ARBA" id="ARBA00022821"/>
    </source>
</evidence>
<dbReference type="Gene3D" id="1.10.10.10">
    <property type="entry name" value="Winged helix-like DNA-binding domain superfamily/Winged helix DNA-binding domain"/>
    <property type="match status" value="1"/>
</dbReference>
<keyword evidence="5" id="KW-0067">ATP-binding</keyword>
<proteinExistence type="predicted"/>
<dbReference type="PRINTS" id="PR00364">
    <property type="entry name" value="DISEASERSIST"/>
</dbReference>
<dbReference type="EMBL" id="VOIH02000003">
    <property type="protein sequence ID" value="KAF3450292.1"/>
    <property type="molecule type" value="Genomic_DNA"/>
</dbReference>
<evidence type="ECO:0000259" key="8">
    <source>
        <dbReference type="Pfam" id="PF18052"/>
    </source>
</evidence>
<evidence type="ECO:0000256" key="6">
    <source>
        <dbReference type="SAM" id="Coils"/>
    </source>
</evidence>
<dbReference type="InterPro" id="IPR027417">
    <property type="entry name" value="P-loop_NTPase"/>
</dbReference>
<feature type="domain" description="R13L1/DRL21-like LRR repeat region" evidence="10">
    <location>
        <begin position="672"/>
        <end position="798"/>
    </location>
</feature>
<evidence type="ECO:0000259" key="7">
    <source>
        <dbReference type="Pfam" id="PF00931"/>
    </source>
</evidence>
<feature type="domain" description="NB-ARC" evidence="7">
    <location>
        <begin position="180"/>
        <end position="354"/>
    </location>
</feature>
<evidence type="ECO:0008006" key="13">
    <source>
        <dbReference type="Google" id="ProtNLM"/>
    </source>
</evidence>
<dbReference type="InterPro" id="IPR038005">
    <property type="entry name" value="RX-like_CC"/>
</dbReference>
<evidence type="ECO:0000259" key="10">
    <source>
        <dbReference type="Pfam" id="PF25019"/>
    </source>
</evidence>
<dbReference type="PANTHER" id="PTHR36766:SF45">
    <property type="entry name" value="NB-ARC DOMAIN-CONTAINING PROTEIN"/>
    <property type="match status" value="1"/>
</dbReference>
<dbReference type="Proteomes" id="UP000796880">
    <property type="component" value="Unassembled WGS sequence"/>
</dbReference>
<evidence type="ECO:0000256" key="1">
    <source>
        <dbReference type="ARBA" id="ARBA00022614"/>
    </source>
</evidence>